<dbReference type="GO" id="GO:0016020">
    <property type="term" value="C:membrane"/>
    <property type="evidence" value="ECO:0007669"/>
    <property type="project" value="UniProtKB-SubCell"/>
</dbReference>
<dbReference type="AlphaFoldDB" id="A0A9D1X911"/>
<dbReference type="Gene3D" id="2.10.109.10">
    <property type="entry name" value="Umud Fragment, subunit A"/>
    <property type="match status" value="1"/>
</dbReference>
<comment type="caution">
    <text evidence="5">The sequence shown here is derived from an EMBL/GenBank/DDBJ whole genome shotgun (WGS) entry which is preliminary data.</text>
</comment>
<accession>A0A9D1X911</accession>
<dbReference type="InterPro" id="IPR019533">
    <property type="entry name" value="Peptidase_S26"/>
</dbReference>
<dbReference type="GO" id="GO:0004252">
    <property type="term" value="F:serine-type endopeptidase activity"/>
    <property type="evidence" value="ECO:0007669"/>
    <property type="project" value="InterPro"/>
</dbReference>
<protein>
    <recommendedName>
        <fullName evidence="2 3">Signal peptidase I</fullName>
        <ecNumber evidence="3">3.4.21.89</ecNumber>
    </recommendedName>
</protein>
<dbReference type="GO" id="GO:0006465">
    <property type="term" value="P:signal peptide processing"/>
    <property type="evidence" value="ECO:0007669"/>
    <property type="project" value="InterPro"/>
</dbReference>
<keyword evidence="3 5" id="KW-0378">Hydrolase</keyword>
<evidence type="ECO:0000256" key="3">
    <source>
        <dbReference type="RuleBase" id="RU362042"/>
    </source>
</evidence>
<reference evidence="5" key="2">
    <citation type="submission" date="2021-04" db="EMBL/GenBank/DDBJ databases">
        <authorList>
            <person name="Gilroy R."/>
        </authorList>
    </citation>
    <scope>NUCLEOTIDE SEQUENCE</scope>
    <source>
        <strain evidence="5">ChiGjej6B6-14162</strain>
    </source>
</reference>
<dbReference type="EC" id="3.4.21.89" evidence="3"/>
<dbReference type="Pfam" id="PF10502">
    <property type="entry name" value="Peptidase_S26"/>
    <property type="match status" value="2"/>
</dbReference>
<feature type="domain" description="Peptidase S26" evidence="4">
    <location>
        <begin position="238"/>
        <end position="274"/>
    </location>
</feature>
<sequence>MAWQKRQKQVAGWLITLLLIGGGVFTLRLFAVASFRISTGAMEAALLKGDRVIVNKLPLPNNPGRNRAVLFYSPLERDTLSRPLFASRCVGMPGDTIRVGNEGYEINGRAFPYSPNFQRTYFVAQGLKEKFTELAKRLNIPLRDPRQEPFGLLVDLTSFEEYQIREELEPSERKQFTPQKIEEYTLIVPQKERSYPLTPSNLRACQEIIRKTLGNQAVIRDDKLYVEGKETYFLFPNQDYYWVLSDNTNESVDSRHLGFIPADHMVGNIVFCWYSKDKRHLLKPIH</sequence>
<evidence type="ECO:0000256" key="2">
    <source>
        <dbReference type="ARBA" id="ARBA00019232"/>
    </source>
</evidence>
<dbReference type="InterPro" id="IPR036286">
    <property type="entry name" value="LexA/Signal_pep-like_sf"/>
</dbReference>
<comment type="subcellular location">
    <subcellularLocation>
        <location evidence="3">Membrane</location>
        <topology evidence="3">Single-pass type II membrane protein</topology>
    </subcellularLocation>
</comment>
<gene>
    <name evidence="5" type="primary">lepB</name>
    <name evidence="5" type="ORF">H9977_07860</name>
</gene>
<dbReference type="InterPro" id="IPR000223">
    <property type="entry name" value="Pept_S26A_signal_pept_1"/>
</dbReference>
<keyword evidence="3" id="KW-0645">Protease</keyword>
<dbReference type="PANTHER" id="PTHR43390:SF1">
    <property type="entry name" value="CHLOROPLAST PROCESSING PEPTIDASE"/>
    <property type="match status" value="1"/>
</dbReference>
<proteinExistence type="inferred from homology"/>
<dbReference type="SUPFAM" id="SSF51306">
    <property type="entry name" value="LexA/Signal peptidase"/>
    <property type="match status" value="1"/>
</dbReference>
<evidence type="ECO:0000313" key="5">
    <source>
        <dbReference type="EMBL" id="HIX74929.1"/>
    </source>
</evidence>
<dbReference type="PRINTS" id="PR00727">
    <property type="entry name" value="LEADERPTASE"/>
</dbReference>
<dbReference type="CDD" id="cd06530">
    <property type="entry name" value="S26_SPase_I"/>
    <property type="match status" value="2"/>
</dbReference>
<reference evidence="5" key="1">
    <citation type="journal article" date="2021" name="PeerJ">
        <title>Extensive microbial diversity within the chicken gut microbiome revealed by metagenomics and culture.</title>
        <authorList>
            <person name="Gilroy R."/>
            <person name="Ravi A."/>
            <person name="Getino M."/>
            <person name="Pursley I."/>
            <person name="Horton D.L."/>
            <person name="Alikhan N.F."/>
            <person name="Baker D."/>
            <person name="Gharbi K."/>
            <person name="Hall N."/>
            <person name="Watson M."/>
            <person name="Adriaenssens E.M."/>
            <person name="Foster-Nyarko E."/>
            <person name="Jarju S."/>
            <person name="Secka A."/>
            <person name="Antonio M."/>
            <person name="Oren A."/>
            <person name="Chaudhuri R.R."/>
            <person name="La Ragione R."/>
            <person name="Hildebrand F."/>
            <person name="Pallen M.J."/>
        </authorList>
    </citation>
    <scope>NUCLEOTIDE SEQUENCE</scope>
    <source>
        <strain evidence="5">ChiGjej6B6-14162</strain>
    </source>
</reference>
<name>A0A9D1X911_9BACT</name>
<feature type="domain" description="Peptidase S26" evidence="4">
    <location>
        <begin position="12"/>
        <end position="112"/>
    </location>
</feature>
<comment type="similarity">
    <text evidence="1 3">Belongs to the peptidase S26 family.</text>
</comment>
<evidence type="ECO:0000256" key="1">
    <source>
        <dbReference type="ARBA" id="ARBA00009370"/>
    </source>
</evidence>
<dbReference type="PANTHER" id="PTHR43390">
    <property type="entry name" value="SIGNAL PEPTIDASE I"/>
    <property type="match status" value="1"/>
</dbReference>
<evidence type="ECO:0000259" key="4">
    <source>
        <dbReference type="Pfam" id="PF10502"/>
    </source>
</evidence>
<dbReference type="Proteomes" id="UP000886740">
    <property type="component" value="Unassembled WGS sequence"/>
</dbReference>
<evidence type="ECO:0000313" key="6">
    <source>
        <dbReference type="Proteomes" id="UP000886740"/>
    </source>
</evidence>
<dbReference type="NCBIfam" id="TIGR02227">
    <property type="entry name" value="sigpep_I_bact"/>
    <property type="match status" value="1"/>
</dbReference>
<dbReference type="EMBL" id="DXEL01000055">
    <property type="protein sequence ID" value="HIX74929.1"/>
    <property type="molecule type" value="Genomic_DNA"/>
</dbReference>
<dbReference type="GO" id="GO:0009003">
    <property type="term" value="F:signal peptidase activity"/>
    <property type="evidence" value="ECO:0007669"/>
    <property type="project" value="UniProtKB-EC"/>
</dbReference>
<organism evidence="5 6">
    <name type="scientific">Candidatus Parabacteroides intestinipullorum</name>
    <dbReference type="NCBI Taxonomy" id="2838723"/>
    <lineage>
        <taxon>Bacteria</taxon>
        <taxon>Pseudomonadati</taxon>
        <taxon>Bacteroidota</taxon>
        <taxon>Bacteroidia</taxon>
        <taxon>Bacteroidales</taxon>
        <taxon>Tannerellaceae</taxon>
        <taxon>Parabacteroides</taxon>
    </lineage>
</organism>
<comment type="catalytic activity">
    <reaction evidence="3">
        <text>Cleavage of hydrophobic, N-terminal signal or leader sequences from secreted and periplasmic proteins.</text>
        <dbReference type="EC" id="3.4.21.89"/>
    </reaction>
</comment>